<dbReference type="OrthoDB" id="9801998at2"/>
<dbReference type="InterPro" id="IPR018392">
    <property type="entry name" value="LysM"/>
</dbReference>
<dbReference type="Proteomes" id="UP000249260">
    <property type="component" value="Unassembled WGS sequence"/>
</dbReference>
<dbReference type="CDD" id="cd00118">
    <property type="entry name" value="LysM"/>
    <property type="match status" value="1"/>
</dbReference>
<comment type="caution">
    <text evidence="2">The sequence shown here is derived from an EMBL/GenBank/DDBJ whole genome shotgun (WGS) entry which is preliminary data.</text>
</comment>
<evidence type="ECO:0000313" key="3">
    <source>
        <dbReference type="Proteomes" id="UP000249260"/>
    </source>
</evidence>
<dbReference type="InterPro" id="IPR036779">
    <property type="entry name" value="LysM_dom_sf"/>
</dbReference>
<organism evidence="2 3">
    <name type="scientific">Paenibacillus montanisoli</name>
    <dbReference type="NCBI Taxonomy" id="2081970"/>
    <lineage>
        <taxon>Bacteria</taxon>
        <taxon>Bacillati</taxon>
        <taxon>Bacillota</taxon>
        <taxon>Bacilli</taxon>
        <taxon>Bacillales</taxon>
        <taxon>Paenibacillaceae</taxon>
        <taxon>Paenibacillus</taxon>
    </lineage>
</organism>
<dbReference type="AlphaFoldDB" id="A0A328U8Z3"/>
<keyword evidence="3" id="KW-1185">Reference proteome</keyword>
<proteinExistence type="predicted"/>
<protein>
    <recommendedName>
        <fullName evidence="1">LysM domain-containing protein</fullName>
    </recommendedName>
</protein>
<feature type="domain" description="LysM" evidence="1">
    <location>
        <begin position="38"/>
        <end position="87"/>
    </location>
</feature>
<dbReference type="EMBL" id="QLUW01000001">
    <property type="protein sequence ID" value="RAP78572.1"/>
    <property type="molecule type" value="Genomic_DNA"/>
</dbReference>
<evidence type="ECO:0000259" key="1">
    <source>
        <dbReference type="PROSITE" id="PS51782"/>
    </source>
</evidence>
<dbReference type="Gene3D" id="3.10.350.10">
    <property type="entry name" value="LysM domain"/>
    <property type="match status" value="1"/>
</dbReference>
<evidence type="ECO:0000313" key="2">
    <source>
        <dbReference type="EMBL" id="RAP78572.1"/>
    </source>
</evidence>
<dbReference type="Pfam" id="PF01476">
    <property type="entry name" value="LysM"/>
    <property type="match status" value="1"/>
</dbReference>
<gene>
    <name evidence="2" type="ORF">DL346_09175</name>
</gene>
<dbReference type="SUPFAM" id="SSF54106">
    <property type="entry name" value="LysM domain"/>
    <property type="match status" value="1"/>
</dbReference>
<accession>A0A328U8Z3</accession>
<dbReference type="PROSITE" id="PS51782">
    <property type="entry name" value="LYSM"/>
    <property type="match status" value="1"/>
</dbReference>
<name>A0A328U8Z3_9BACL</name>
<sequence>MIMLMKHRVSIYALIVFTLLSVVIWRNGQSDFNNVQWEQYVVGSGDTLWSIAKMSNVEEDTRDIIAVMQDHNDMKSVDLHPGDVVLYPVSK</sequence>
<reference evidence="2 3" key="1">
    <citation type="submission" date="2018-06" db="EMBL/GenBank/DDBJ databases">
        <title>Paenibacillus montanisoli sp. nov., isolated from mountain area soil.</title>
        <authorList>
            <person name="Wu M."/>
        </authorList>
    </citation>
    <scope>NUCLEOTIDE SEQUENCE [LARGE SCALE GENOMIC DNA]</scope>
    <source>
        <strain evidence="2 3">RA17</strain>
    </source>
</reference>